<keyword evidence="4 5" id="KW-0808">Transferase</keyword>
<dbReference type="Gene3D" id="3.90.1170.20">
    <property type="entry name" value="Quinolinate phosphoribosyl transferase, N-terminal domain"/>
    <property type="match status" value="1"/>
</dbReference>
<evidence type="ECO:0000313" key="8">
    <source>
        <dbReference type="EMBL" id="XBY46752.1"/>
    </source>
</evidence>
<protein>
    <recommendedName>
        <fullName evidence="2">Putative pyrophosphorylase ModD</fullName>
    </recommendedName>
</protein>
<evidence type="ECO:0000256" key="3">
    <source>
        <dbReference type="ARBA" id="ARBA00022676"/>
    </source>
</evidence>
<dbReference type="FunFam" id="3.20.20.70:FF:000030">
    <property type="entry name" value="Nicotinate-nucleotide pyrophosphorylase, carboxylating"/>
    <property type="match status" value="1"/>
</dbReference>
<dbReference type="InterPro" id="IPR006242">
    <property type="entry name" value="ModD"/>
</dbReference>
<dbReference type="GO" id="GO:0005737">
    <property type="term" value="C:cytoplasm"/>
    <property type="evidence" value="ECO:0007669"/>
    <property type="project" value="TreeGrafter"/>
</dbReference>
<dbReference type="InterPro" id="IPR027277">
    <property type="entry name" value="NadC/ModD"/>
</dbReference>
<dbReference type="GO" id="GO:0009435">
    <property type="term" value="P:NAD+ biosynthetic process"/>
    <property type="evidence" value="ECO:0007669"/>
    <property type="project" value="InterPro"/>
</dbReference>
<evidence type="ECO:0000259" key="7">
    <source>
        <dbReference type="Pfam" id="PF02749"/>
    </source>
</evidence>
<dbReference type="InterPro" id="IPR002638">
    <property type="entry name" value="Quinolinate_PRibosylTrfase_C"/>
</dbReference>
<dbReference type="Pfam" id="PF01729">
    <property type="entry name" value="QRPTase_C"/>
    <property type="match status" value="1"/>
</dbReference>
<dbReference type="SUPFAM" id="SSF51690">
    <property type="entry name" value="Nicotinate/Quinolinate PRTase C-terminal domain-like"/>
    <property type="match status" value="1"/>
</dbReference>
<gene>
    <name evidence="8" type="primary">modD</name>
    <name evidence="8" type="ORF">ABS361_11350</name>
</gene>
<dbReference type="EMBL" id="CP158568">
    <property type="protein sequence ID" value="XBY46752.1"/>
    <property type="molecule type" value="Genomic_DNA"/>
</dbReference>
<dbReference type="InterPro" id="IPR036068">
    <property type="entry name" value="Nicotinate_pribotase-like_C"/>
</dbReference>
<evidence type="ECO:0000256" key="5">
    <source>
        <dbReference type="PIRNR" id="PIRNR006250"/>
    </source>
</evidence>
<dbReference type="KEGG" id="mflg:ABS361_11350"/>
<evidence type="ECO:0000256" key="2">
    <source>
        <dbReference type="ARBA" id="ARBA00019205"/>
    </source>
</evidence>
<dbReference type="PANTHER" id="PTHR32179:SF4">
    <property type="entry name" value="PYROPHOSPHORYLASE MODD-RELATED"/>
    <property type="match status" value="1"/>
</dbReference>
<evidence type="ECO:0000256" key="1">
    <source>
        <dbReference type="ARBA" id="ARBA00009400"/>
    </source>
</evidence>
<dbReference type="RefSeq" id="WP_407051843.1">
    <property type="nucleotide sequence ID" value="NZ_CP158568.1"/>
</dbReference>
<dbReference type="InterPro" id="IPR037128">
    <property type="entry name" value="Quinolinate_PRibosylTase_N_sf"/>
</dbReference>
<proteinExistence type="inferred from homology"/>
<dbReference type="NCBIfam" id="TIGR01334">
    <property type="entry name" value="modD"/>
    <property type="match status" value="1"/>
</dbReference>
<feature type="domain" description="Quinolinate phosphoribosyl transferase C-terminal" evidence="6">
    <location>
        <begin position="104"/>
        <end position="272"/>
    </location>
</feature>
<evidence type="ECO:0000259" key="6">
    <source>
        <dbReference type="Pfam" id="PF01729"/>
    </source>
</evidence>
<feature type="domain" description="Quinolinate phosphoribosyl transferase N-terminal" evidence="7">
    <location>
        <begin position="19"/>
        <end position="102"/>
    </location>
</feature>
<organism evidence="8">
    <name type="scientific">Methyloraptor flagellatus</name>
    <dbReference type="NCBI Taxonomy" id="3162530"/>
    <lineage>
        <taxon>Bacteria</taxon>
        <taxon>Pseudomonadati</taxon>
        <taxon>Pseudomonadota</taxon>
        <taxon>Alphaproteobacteria</taxon>
        <taxon>Hyphomicrobiales</taxon>
        <taxon>Ancalomicrobiaceae</taxon>
        <taxon>Methyloraptor</taxon>
    </lineage>
</organism>
<evidence type="ECO:0000256" key="4">
    <source>
        <dbReference type="ARBA" id="ARBA00022679"/>
    </source>
</evidence>
<dbReference type="GO" id="GO:0034213">
    <property type="term" value="P:quinolinate catabolic process"/>
    <property type="evidence" value="ECO:0007669"/>
    <property type="project" value="TreeGrafter"/>
</dbReference>
<dbReference type="InterPro" id="IPR022412">
    <property type="entry name" value="Quinolinate_PRibosylTrfase_N"/>
</dbReference>
<dbReference type="InterPro" id="IPR013785">
    <property type="entry name" value="Aldolase_TIM"/>
</dbReference>
<dbReference type="Pfam" id="PF02749">
    <property type="entry name" value="QRPTase_N"/>
    <property type="match status" value="1"/>
</dbReference>
<dbReference type="GO" id="GO:0004514">
    <property type="term" value="F:nicotinate-nucleotide diphosphorylase (carboxylating) activity"/>
    <property type="evidence" value="ECO:0007669"/>
    <property type="project" value="InterPro"/>
</dbReference>
<comment type="similarity">
    <text evidence="1 5">Belongs to the NadC/ModD family.</text>
</comment>
<keyword evidence="3 5" id="KW-0328">Glycosyltransferase</keyword>
<dbReference type="Gene3D" id="3.20.20.70">
    <property type="entry name" value="Aldolase class I"/>
    <property type="match status" value="1"/>
</dbReference>
<reference evidence="8" key="1">
    <citation type="submission" date="2024-06" db="EMBL/GenBank/DDBJ databases">
        <title>Methylostella associata gen. nov., sp. nov., a novel Ancalomicrobiaceae-affiliated facultatively methylotrophic bacteria that feed on methanotrophs of the genus Methylococcus.</title>
        <authorList>
            <person name="Saltykova V."/>
            <person name="Danilova O.V."/>
            <person name="Oshkin I.Y."/>
            <person name="Belova S.E."/>
            <person name="Pimenov N.V."/>
            <person name="Dedysh S.N."/>
        </authorList>
    </citation>
    <scope>NUCLEOTIDE SEQUENCE</scope>
    <source>
        <strain evidence="8">S20</strain>
    </source>
</reference>
<sequence>MISASDIERLIAEDVPSGDLTTEALGIARCPARMIFMARRTMVAAGIDVAVRILNAAGGEANAIVVDGFRATPGTPLLDAQGSAGALHRSWKVAQTLIEIASGIATATGEVLDAARAAYPAARVACTRKTMPGARLLSQLAVRAGGGILHRHGLSETILVFAEHRAFLPDLTLAEIATRLRIEQPEKTLAIEVGDVTEAIAAAEAGFDTIQLEKFTPGEVETVATAFATAGLTATIAAAGGISPENAGSYVRAGAKLLVTSWPYTARPRDVAVTLGPR</sequence>
<accession>A0AAU7XG41</accession>
<dbReference type="SUPFAM" id="SSF54675">
    <property type="entry name" value="Nicotinate/Quinolinate PRTase N-terminal domain-like"/>
    <property type="match status" value="1"/>
</dbReference>
<name>A0AAU7XG41_9HYPH</name>
<dbReference type="PANTHER" id="PTHR32179">
    <property type="entry name" value="NICOTINATE-NUCLEOTIDE PYROPHOSPHORYLASE [CARBOXYLATING]"/>
    <property type="match status" value="1"/>
</dbReference>
<dbReference type="AlphaFoldDB" id="A0AAU7XG41"/>
<dbReference type="PIRSF" id="PIRSF006250">
    <property type="entry name" value="NadC_ModD"/>
    <property type="match status" value="1"/>
</dbReference>